<dbReference type="GO" id="GO:0005737">
    <property type="term" value="C:cytoplasm"/>
    <property type="evidence" value="ECO:0007669"/>
    <property type="project" value="UniProtKB-SubCell"/>
</dbReference>
<dbReference type="EMBL" id="PEZI01000007">
    <property type="protein sequence ID" value="PIS14873.1"/>
    <property type="molecule type" value="Genomic_DNA"/>
</dbReference>
<dbReference type="InterPro" id="IPR046938">
    <property type="entry name" value="DNA_clamp_sf"/>
</dbReference>
<dbReference type="InterPro" id="IPR022637">
    <property type="entry name" value="DNA_polIII_beta_cen"/>
</dbReference>
<dbReference type="NCBIfam" id="TIGR00663">
    <property type="entry name" value="dnan"/>
    <property type="match status" value="1"/>
</dbReference>
<evidence type="ECO:0000259" key="10">
    <source>
        <dbReference type="Pfam" id="PF00712"/>
    </source>
</evidence>
<keyword evidence="3 9" id="KW-0963">Cytoplasm</keyword>
<evidence type="ECO:0000256" key="2">
    <source>
        <dbReference type="ARBA" id="ARBA00010752"/>
    </source>
</evidence>
<dbReference type="CDD" id="cd00140">
    <property type="entry name" value="beta_clamp"/>
    <property type="match status" value="1"/>
</dbReference>
<evidence type="ECO:0000313" key="14">
    <source>
        <dbReference type="Proteomes" id="UP000230775"/>
    </source>
</evidence>
<reference evidence="14" key="1">
    <citation type="submission" date="2017-09" db="EMBL/GenBank/DDBJ databases">
        <title>Depth-based differentiation of microbial function through sediment-hosted aquifers and enrichment of novel symbionts in the deep terrestrial subsurface.</title>
        <authorList>
            <person name="Probst A.J."/>
            <person name="Ladd B."/>
            <person name="Jarett J.K."/>
            <person name="Geller-Mcgrath D.E."/>
            <person name="Sieber C.M.K."/>
            <person name="Emerson J.B."/>
            <person name="Anantharaman K."/>
            <person name="Thomas B.C."/>
            <person name="Malmstrom R."/>
            <person name="Stieglmeier M."/>
            <person name="Klingl A."/>
            <person name="Woyke T."/>
            <person name="Ryan C.M."/>
            <person name="Banfield J.F."/>
        </authorList>
    </citation>
    <scope>NUCLEOTIDE SEQUENCE [LARGE SCALE GENOMIC DNA]</scope>
</reference>
<dbReference type="SUPFAM" id="SSF55979">
    <property type="entry name" value="DNA clamp"/>
    <property type="match status" value="3"/>
</dbReference>
<dbReference type="InterPro" id="IPR022634">
    <property type="entry name" value="DNA_polIII_beta_N"/>
</dbReference>
<feature type="domain" description="DNA polymerase III beta sliding clamp C-terminal" evidence="12">
    <location>
        <begin position="251"/>
        <end position="370"/>
    </location>
</feature>
<dbReference type="PANTHER" id="PTHR30478:SF0">
    <property type="entry name" value="BETA SLIDING CLAMP"/>
    <property type="match status" value="1"/>
</dbReference>
<gene>
    <name evidence="13" type="primary">dnaN</name>
    <name evidence="13" type="ORF">COT64_00300</name>
</gene>
<evidence type="ECO:0000256" key="4">
    <source>
        <dbReference type="ARBA" id="ARBA00022679"/>
    </source>
</evidence>
<evidence type="ECO:0000256" key="5">
    <source>
        <dbReference type="ARBA" id="ARBA00022695"/>
    </source>
</evidence>
<keyword evidence="5 9" id="KW-0548">Nucleotidyltransferase</keyword>
<dbReference type="GO" id="GO:0003677">
    <property type="term" value="F:DNA binding"/>
    <property type="evidence" value="ECO:0007669"/>
    <property type="project" value="UniProtKB-UniRule"/>
</dbReference>
<dbReference type="Pfam" id="PF02768">
    <property type="entry name" value="DNA_pol3_beta_3"/>
    <property type="match status" value="1"/>
</dbReference>
<dbReference type="InterPro" id="IPR022635">
    <property type="entry name" value="DNA_polIII_beta_C"/>
</dbReference>
<feature type="domain" description="DNA polymerase III beta sliding clamp N-terminal" evidence="10">
    <location>
        <begin position="1"/>
        <end position="118"/>
    </location>
</feature>
<comment type="subunit">
    <text evidence="9">Forms a ring-shaped head-to-tail homodimer around DNA.</text>
</comment>
<evidence type="ECO:0000256" key="3">
    <source>
        <dbReference type="ARBA" id="ARBA00022490"/>
    </source>
</evidence>
<dbReference type="GO" id="GO:0006271">
    <property type="term" value="P:DNA strand elongation involved in DNA replication"/>
    <property type="evidence" value="ECO:0007669"/>
    <property type="project" value="TreeGrafter"/>
</dbReference>
<evidence type="ECO:0000256" key="1">
    <source>
        <dbReference type="ARBA" id="ARBA00004496"/>
    </source>
</evidence>
<evidence type="ECO:0000259" key="11">
    <source>
        <dbReference type="Pfam" id="PF02767"/>
    </source>
</evidence>
<dbReference type="AlphaFoldDB" id="A0A2H0WQD4"/>
<evidence type="ECO:0000256" key="7">
    <source>
        <dbReference type="ARBA" id="ARBA00022932"/>
    </source>
</evidence>
<accession>A0A2H0WQD4</accession>
<dbReference type="PANTHER" id="PTHR30478">
    <property type="entry name" value="DNA POLYMERASE III SUBUNIT BETA"/>
    <property type="match status" value="1"/>
</dbReference>
<dbReference type="InterPro" id="IPR001001">
    <property type="entry name" value="DNA_polIII_beta"/>
</dbReference>
<comment type="caution">
    <text evidence="13">The sequence shown here is derived from an EMBL/GenBank/DDBJ whole genome shotgun (WGS) entry which is preliminary data.</text>
</comment>
<keyword evidence="7 9" id="KW-0239">DNA-directed DNA polymerase</keyword>
<dbReference type="Gene3D" id="3.70.10.10">
    <property type="match status" value="1"/>
</dbReference>
<keyword evidence="8" id="KW-0238">DNA-binding</keyword>
<evidence type="ECO:0000256" key="6">
    <source>
        <dbReference type="ARBA" id="ARBA00022705"/>
    </source>
</evidence>
<dbReference type="Pfam" id="PF00712">
    <property type="entry name" value="DNA_pol3_beta"/>
    <property type="match status" value="1"/>
</dbReference>
<sequence>MKLQILQENLNKGLSVAFRTISTKAQLPILANVLLKTNKNNLQISATNLETGINIKLGAKIEKEGEITIPAKVLTEVIASLSTGKVDLVLKDNILNIASNGYEASFNGISATEFPKLPTYDPENLFSLPSEKLLESINQVAFAAAVDEGRPVLTGVLLKLEGKTLSLVATDGYRLSLKTIETETPIKEKITLLLPAKSLMEVARIITETKDGKEKMIKMGFTKEQNQVVFVFPEMDLFTRVIEGEFPDFEKIIPKSFSTKITLDRETFSREVKLVSIFARDSSNIIKFKVKSGLLEMSANSPQIGDNKSLLENKMEGEETEIAFNYRFLQGFLAAVSSSEVSMEMAGATSSGLLRPVGDNSFLHIIMPVRLQTE</sequence>
<proteinExistence type="inferred from homology"/>
<dbReference type="GO" id="GO:0009360">
    <property type="term" value="C:DNA polymerase III complex"/>
    <property type="evidence" value="ECO:0007669"/>
    <property type="project" value="InterPro"/>
</dbReference>
<evidence type="ECO:0000256" key="9">
    <source>
        <dbReference type="PIRNR" id="PIRNR000804"/>
    </source>
</evidence>
<dbReference type="GO" id="GO:0008408">
    <property type="term" value="F:3'-5' exonuclease activity"/>
    <property type="evidence" value="ECO:0007669"/>
    <property type="project" value="InterPro"/>
</dbReference>
<comment type="function">
    <text evidence="9">Confers DNA tethering and processivity to DNA polymerases and other proteins. Acts as a clamp, forming a ring around DNA (a reaction catalyzed by the clamp-loading complex) which diffuses in an ATP-independent manner freely and bidirectionally along dsDNA. Initially characterized for its ability to contact the catalytic subunit of DNA polymerase III (Pol III), a complex, multichain enzyme responsible for most of the replicative synthesis in bacteria; Pol III exhibits 3'-5' exonuclease proofreading activity. The beta chain is required for initiation of replication as well as for processivity of DNA replication.</text>
</comment>
<keyword evidence="6 9" id="KW-0235">DNA replication</keyword>
<comment type="subcellular location">
    <subcellularLocation>
        <location evidence="1 9">Cytoplasm</location>
    </subcellularLocation>
</comment>
<dbReference type="Pfam" id="PF02767">
    <property type="entry name" value="DNA_pol3_beta_2"/>
    <property type="match status" value="1"/>
</dbReference>
<dbReference type="GO" id="GO:0003887">
    <property type="term" value="F:DNA-directed DNA polymerase activity"/>
    <property type="evidence" value="ECO:0007669"/>
    <property type="project" value="UniProtKB-UniRule"/>
</dbReference>
<protein>
    <recommendedName>
        <fullName evidence="9">Beta sliding clamp</fullName>
    </recommendedName>
</protein>
<dbReference type="Gene3D" id="3.10.150.10">
    <property type="entry name" value="DNA Polymerase III, subunit A, domain 2"/>
    <property type="match status" value="1"/>
</dbReference>
<dbReference type="Proteomes" id="UP000230775">
    <property type="component" value="Unassembled WGS sequence"/>
</dbReference>
<comment type="similarity">
    <text evidence="2 9">Belongs to the beta sliding clamp family.</text>
</comment>
<evidence type="ECO:0000256" key="8">
    <source>
        <dbReference type="ARBA" id="ARBA00023125"/>
    </source>
</evidence>
<dbReference type="SMART" id="SM00480">
    <property type="entry name" value="POL3Bc"/>
    <property type="match status" value="1"/>
</dbReference>
<name>A0A2H0WQD4_9BACT</name>
<keyword evidence="4 9" id="KW-0808">Transferase</keyword>
<dbReference type="PIRSF" id="PIRSF000804">
    <property type="entry name" value="DNA_pol_III_b"/>
    <property type="match status" value="1"/>
</dbReference>
<feature type="domain" description="DNA polymerase III beta sliding clamp central" evidence="11">
    <location>
        <begin position="128"/>
        <end position="248"/>
    </location>
</feature>
<organism evidence="13 14">
    <name type="scientific">Candidatus Shapirobacteria bacterium CG09_land_8_20_14_0_10_39_12</name>
    <dbReference type="NCBI Taxonomy" id="1974885"/>
    <lineage>
        <taxon>Bacteria</taxon>
        <taxon>Candidatus Shapironibacteriota</taxon>
    </lineage>
</organism>
<evidence type="ECO:0000313" key="13">
    <source>
        <dbReference type="EMBL" id="PIS14873.1"/>
    </source>
</evidence>
<evidence type="ECO:0000259" key="12">
    <source>
        <dbReference type="Pfam" id="PF02768"/>
    </source>
</evidence>